<dbReference type="RefSeq" id="WP_377304221.1">
    <property type="nucleotide sequence ID" value="NZ_JBHSMK010000004.1"/>
</dbReference>
<comment type="caution">
    <text evidence="2">The sequence shown here is derived from an EMBL/GenBank/DDBJ whole genome shotgun (WGS) entry which is preliminary data.</text>
</comment>
<keyword evidence="3" id="KW-1185">Reference proteome</keyword>
<feature type="region of interest" description="Disordered" evidence="1">
    <location>
        <begin position="1"/>
        <end position="21"/>
    </location>
</feature>
<accession>A0ABW0JLM0</accession>
<protein>
    <submittedName>
        <fullName evidence="2">Uncharacterized protein</fullName>
    </submittedName>
</protein>
<gene>
    <name evidence="2" type="ORF">ACFPME_08705</name>
</gene>
<evidence type="ECO:0000256" key="1">
    <source>
        <dbReference type="SAM" id="MobiDB-lite"/>
    </source>
</evidence>
<reference evidence="3" key="1">
    <citation type="journal article" date="2019" name="Int. J. Syst. Evol. Microbiol.">
        <title>The Global Catalogue of Microorganisms (GCM) 10K type strain sequencing project: providing services to taxonomists for standard genome sequencing and annotation.</title>
        <authorList>
            <consortium name="The Broad Institute Genomics Platform"/>
            <consortium name="The Broad Institute Genome Sequencing Center for Infectious Disease"/>
            <person name="Wu L."/>
            <person name="Ma J."/>
        </authorList>
    </citation>
    <scope>NUCLEOTIDE SEQUENCE [LARGE SCALE GENOMIC DNA]</scope>
    <source>
        <strain evidence="3">JCM 17130</strain>
    </source>
</reference>
<sequence length="82" mass="9544">MNHPFHHPVSTEDGPERCRPPLDETALERRMRELGLSSGARRFLRDLHVAEKQLNQAFNLARQGGGLEQRISQVYREMYRAD</sequence>
<dbReference type="EMBL" id="JBHSMK010000004">
    <property type="protein sequence ID" value="MFC5436635.1"/>
    <property type="molecule type" value="Genomic_DNA"/>
</dbReference>
<proteinExistence type="predicted"/>
<evidence type="ECO:0000313" key="2">
    <source>
        <dbReference type="EMBL" id="MFC5436635.1"/>
    </source>
</evidence>
<evidence type="ECO:0000313" key="3">
    <source>
        <dbReference type="Proteomes" id="UP001596013"/>
    </source>
</evidence>
<name>A0ABW0JLM0_9GAMM</name>
<dbReference type="Proteomes" id="UP001596013">
    <property type="component" value="Unassembled WGS sequence"/>
</dbReference>
<organism evidence="2 3">
    <name type="scientific">Rhodanobacter umsongensis</name>
    <dbReference type="NCBI Taxonomy" id="633153"/>
    <lineage>
        <taxon>Bacteria</taxon>
        <taxon>Pseudomonadati</taxon>
        <taxon>Pseudomonadota</taxon>
        <taxon>Gammaproteobacteria</taxon>
        <taxon>Lysobacterales</taxon>
        <taxon>Rhodanobacteraceae</taxon>
        <taxon>Rhodanobacter</taxon>
    </lineage>
</organism>